<keyword evidence="3 5" id="KW-1015">Disulfide bond</keyword>
<proteinExistence type="inferred from homology"/>
<dbReference type="InterPro" id="IPR001853">
    <property type="entry name" value="DSBA-like_thioredoxin_dom"/>
</dbReference>
<comment type="caution">
    <text evidence="9">The sequence shown here is derived from an EMBL/GenBank/DDBJ whole genome shotgun (WGS) entry which is preliminary data.</text>
</comment>
<keyword evidence="2 7" id="KW-0732">Signal</keyword>
<dbReference type="EMBL" id="JADHSG010000006">
    <property type="protein sequence ID" value="MBL6903449.1"/>
    <property type="molecule type" value="Genomic_DNA"/>
</dbReference>
<name>A0A937M2I0_9GAMM</name>
<dbReference type="PANTHER" id="PTHR35891:SF2">
    <property type="entry name" value="THIOL:DISULFIDE INTERCHANGE PROTEIN DSBA"/>
    <property type="match status" value="1"/>
</dbReference>
<dbReference type="Gene3D" id="3.40.30.10">
    <property type="entry name" value="Glutaredoxin"/>
    <property type="match status" value="1"/>
</dbReference>
<evidence type="ECO:0000256" key="3">
    <source>
        <dbReference type="ARBA" id="ARBA00023157"/>
    </source>
</evidence>
<feature type="signal peptide" evidence="7">
    <location>
        <begin position="1"/>
        <end position="29"/>
    </location>
</feature>
<evidence type="ECO:0000313" key="10">
    <source>
        <dbReference type="Proteomes" id="UP000705230"/>
    </source>
</evidence>
<dbReference type="InterPro" id="IPR023205">
    <property type="entry name" value="DsbA/DsbL"/>
</dbReference>
<evidence type="ECO:0000256" key="5">
    <source>
        <dbReference type="PIRNR" id="PIRNR001488"/>
    </source>
</evidence>
<accession>A0A937M2I0</accession>
<evidence type="ECO:0000256" key="6">
    <source>
        <dbReference type="PIRSR" id="PIRSR001488-1"/>
    </source>
</evidence>
<organism evidence="9 10">
    <name type="scientific">SAR86 cluster bacterium</name>
    <dbReference type="NCBI Taxonomy" id="2030880"/>
    <lineage>
        <taxon>Bacteria</taxon>
        <taxon>Pseudomonadati</taxon>
        <taxon>Pseudomonadota</taxon>
        <taxon>Gammaproteobacteria</taxon>
        <taxon>SAR86 cluster</taxon>
    </lineage>
</organism>
<evidence type="ECO:0000256" key="7">
    <source>
        <dbReference type="SAM" id="SignalP"/>
    </source>
</evidence>
<evidence type="ECO:0000256" key="2">
    <source>
        <dbReference type="ARBA" id="ARBA00022729"/>
    </source>
</evidence>
<evidence type="ECO:0000259" key="8">
    <source>
        <dbReference type="Pfam" id="PF01323"/>
    </source>
</evidence>
<comment type="subcellular location">
    <subcellularLocation>
        <location evidence="5">Periplasm</location>
    </subcellularLocation>
</comment>
<gene>
    <name evidence="9" type="ORF">ISR29_04530</name>
</gene>
<feature type="chain" id="PRO_5037451642" description="Thiol:disulfide interchange protein" evidence="7">
    <location>
        <begin position="30"/>
        <end position="213"/>
    </location>
</feature>
<dbReference type="GO" id="GO:0042597">
    <property type="term" value="C:periplasmic space"/>
    <property type="evidence" value="ECO:0007669"/>
    <property type="project" value="UniProtKB-SubCell"/>
</dbReference>
<dbReference type="PANTHER" id="PTHR35891">
    <property type="entry name" value="THIOL:DISULFIDE INTERCHANGE PROTEIN DSBA"/>
    <property type="match status" value="1"/>
</dbReference>
<protein>
    <recommendedName>
        <fullName evidence="5">Thiol:disulfide interchange protein</fullName>
    </recommendedName>
</protein>
<feature type="domain" description="DSBA-like thioredoxin" evidence="8">
    <location>
        <begin position="102"/>
        <end position="193"/>
    </location>
</feature>
<feature type="disulfide bond" description="Redox-active" evidence="6">
    <location>
        <begin position="62"/>
        <end position="65"/>
    </location>
</feature>
<sequence length="213" mass="24601">MDYMNKYYKLFYICIFGYVLIAFSANAQAEYELGKDYQLIDNPLPVRQDGMVEVSEIFWYGCNHCYSFESTINNWDANKPDYVKFSKMPVAWSQIHQLHASLYHTIEALKLGKGAHTAVFTTIHKENNFLGSQRSVVKFLSKLGVDEEKSKQYLNSFAVKQKVSRGMQVSKQLKITSVPMIIVDGKYMIVSKRSRQEMLDVLDHVVELQKNNS</sequence>
<dbReference type="SUPFAM" id="SSF52833">
    <property type="entry name" value="Thioredoxin-like"/>
    <property type="match status" value="1"/>
</dbReference>
<evidence type="ECO:0000313" key="9">
    <source>
        <dbReference type="EMBL" id="MBL6903449.1"/>
    </source>
</evidence>
<dbReference type="PIRSF" id="PIRSF001488">
    <property type="entry name" value="Tdi_protein"/>
    <property type="match status" value="1"/>
</dbReference>
<dbReference type="AlphaFoldDB" id="A0A937M2I0"/>
<dbReference type="InterPro" id="IPR050824">
    <property type="entry name" value="Thiol_disulfide_DsbA"/>
</dbReference>
<dbReference type="Pfam" id="PF01323">
    <property type="entry name" value="DSBA"/>
    <property type="match status" value="1"/>
</dbReference>
<comment type="similarity">
    <text evidence="1">Belongs to the thioredoxin family. DsbA subfamily.</text>
</comment>
<dbReference type="GO" id="GO:0016491">
    <property type="term" value="F:oxidoreductase activity"/>
    <property type="evidence" value="ECO:0007669"/>
    <property type="project" value="InterPro"/>
</dbReference>
<dbReference type="Proteomes" id="UP000705230">
    <property type="component" value="Unassembled WGS sequence"/>
</dbReference>
<keyword evidence="5" id="KW-0574">Periplasm</keyword>
<dbReference type="InterPro" id="IPR036249">
    <property type="entry name" value="Thioredoxin-like_sf"/>
</dbReference>
<keyword evidence="4" id="KW-0676">Redox-active center</keyword>
<evidence type="ECO:0000256" key="1">
    <source>
        <dbReference type="ARBA" id="ARBA00005791"/>
    </source>
</evidence>
<evidence type="ECO:0000256" key="4">
    <source>
        <dbReference type="ARBA" id="ARBA00023284"/>
    </source>
</evidence>
<dbReference type="CDD" id="cd03019">
    <property type="entry name" value="DsbA_DsbA"/>
    <property type="match status" value="1"/>
</dbReference>
<reference evidence="9" key="1">
    <citation type="submission" date="2020-10" db="EMBL/GenBank/DDBJ databases">
        <title>Microbiome of the Black Sea water column analyzed by genome centric metagenomics.</title>
        <authorList>
            <person name="Cabello-Yeves P.J."/>
            <person name="Callieri C."/>
            <person name="Picazo A."/>
            <person name="Mehrshad M."/>
            <person name="Haro-Moreno J.M."/>
            <person name="Roda-Garcia J."/>
            <person name="Dzembekova N."/>
            <person name="Slabakova V."/>
            <person name="Slabakova N."/>
            <person name="Moncheva S."/>
            <person name="Rodriguez-Valera F."/>
        </authorList>
    </citation>
    <scope>NUCLEOTIDE SEQUENCE</scope>
    <source>
        <strain evidence="9">BS30m-G43</strain>
    </source>
</reference>